<reference evidence="5" key="1">
    <citation type="journal article" date="2019" name="Int. J. Syst. Evol. Microbiol.">
        <title>The Global Catalogue of Microorganisms (GCM) 10K type strain sequencing project: providing services to taxonomists for standard genome sequencing and annotation.</title>
        <authorList>
            <consortium name="The Broad Institute Genomics Platform"/>
            <consortium name="The Broad Institute Genome Sequencing Center for Infectious Disease"/>
            <person name="Wu L."/>
            <person name="Ma J."/>
        </authorList>
    </citation>
    <scope>NUCLEOTIDE SEQUENCE [LARGE SCALE GENOMIC DNA]</scope>
    <source>
        <strain evidence="5">JCM 18326</strain>
    </source>
</reference>
<name>A0ABP9D0Y9_9BACT</name>
<dbReference type="InterPro" id="IPR029063">
    <property type="entry name" value="SAM-dependent_MTases_sf"/>
</dbReference>
<comment type="caution">
    <text evidence="4">The sequence shown here is derived from an EMBL/GenBank/DDBJ whole genome shotgun (WGS) entry which is preliminary data.</text>
</comment>
<keyword evidence="5" id="KW-1185">Reference proteome</keyword>
<dbReference type="Pfam" id="PF01596">
    <property type="entry name" value="Methyltransf_3"/>
    <property type="match status" value="1"/>
</dbReference>
<sequence length="212" mass="24271">MHVTEPSVDEYIDLNASEEDAILQELDRETHLKVALPNMISGHVQGLYLTSLTRMLRPMRILEIGTFTGYSGICLAKGLPEGGKITCLEINDELEEIIDKYFTKAGLRDKLDLRFGNAMEIIPTLEDTYDMIFIDADKRNYIHYYDLVFDKVRKGGYIIADNVLWKGKVADPTKNDKDTVAIREYNEKVKQDPRVENFILPLRDGLLIAEKK</sequence>
<dbReference type="EMBL" id="BAABJX010000005">
    <property type="protein sequence ID" value="GAA4821321.1"/>
    <property type="molecule type" value="Genomic_DNA"/>
</dbReference>
<dbReference type="PROSITE" id="PS51682">
    <property type="entry name" value="SAM_OMT_I"/>
    <property type="match status" value="1"/>
</dbReference>
<dbReference type="Gene3D" id="3.40.50.150">
    <property type="entry name" value="Vaccinia Virus protein VP39"/>
    <property type="match status" value="1"/>
</dbReference>
<dbReference type="Proteomes" id="UP001500298">
    <property type="component" value="Unassembled WGS sequence"/>
</dbReference>
<dbReference type="SUPFAM" id="SSF53335">
    <property type="entry name" value="S-adenosyl-L-methionine-dependent methyltransferases"/>
    <property type="match status" value="1"/>
</dbReference>
<evidence type="ECO:0000256" key="3">
    <source>
        <dbReference type="ARBA" id="ARBA00022691"/>
    </source>
</evidence>
<dbReference type="InterPro" id="IPR050362">
    <property type="entry name" value="Cation-dep_OMT"/>
</dbReference>
<evidence type="ECO:0000256" key="1">
    <source>
        <dbReference type="ARBA" id="ARBA00022603"/>
    </source>
</evidence>
<dbReference type="PANTHER" id="PTHR10509">
    <property type="entry name" value="O-METHYLTRANSFERASE-RELATED"/>
    <property type="match status" value="1"/>
</dbReference>
<dbReference type="PANTHER" id="PTHR10509:SF14">
    <property type="entry name" value="CAFFEOYL-COA O-METHYLTRANSFERASE 3-RELATED"/>
    <property type="match status" value="1"/>
</dbReference>
<proteinExistence type="predicted"/>
<organism evidence="4 5">
    <name type="scientific">Algivirga pacifica</name>
    <dbReference type="NCBI Taxonomy" id="1162670"/>
    <lineage>
        <taxon>Bacteria</taxon>
        <taxon>Pseudomonadati</taxon>
        <taxon>Bacteroidota</taxon>
        <taxon>Cytophagia</taxon>
        <taxon>Cytophagales</taxon>
        <taxon>Flammeovirgaceae</taxon>
        <taxon>Algivirga</taxon>
    </lineage>
</organism>
<dbReference type="CDD" id="cd02440">
    <property type="entry name" value="AdoMet_MTases"/>
    <property type="match status" value="1"/>
</dbReference>
<evidence type="ECO:0000256" key="2">
    <source>
        <dbReference type="ARBA" id="ARBA00022679"/>
    </source>
</evidence>
<evidence type="ECO:0000313" key="4">
    <source>
        <dbReference type="EMBL" id="GAA4821321.1"/>
    </source>
</evidence>
<evidence type="ECO:0000313" key="5">
    <source>
        <dbReference type="Proteomes" id="UP001500298"/>
    </source>
</evidence>
<gene>
    <name evidence="4" type="ORF">GCM10023331_02030</name>
</gene>
<keyword evidence="2" id="KW-0808">Transferase</keyword>
<dbReference type="RefSeq" id="WP_345368552.1">
    <property type="nucleotide sequence ID" value="NZ_BAABJX010000005.1"/>
</dbReference>
<keyword evidence="1" id="KW-0489">Methyltransferase</keyword>
<protein>
    <submittedName>
        <fullName evidence="4">O-methyltransferase</fullName>
    </submittedName>
</protein>
<dbReference type="InterPro" id="IPR002935">
    <property type="entry name" value="SAM_O-MeTrfase"/>
</dbReference>
<accession>A0ABP9D0Y9</accession>
<keyword evidence="3" id="KW-0949">S-adenosyl-L-methionine</keyword>